<evidence type="ECO:0000313" key="5">
    <source>
        <dbReference type="Proteomes" id="UP001461498"/>
    </source>
</evidence>
<dbReference type="InterPro" id="IPR058541">
    <property type="entry name" value="Ig_TPPC8_1st"/>
</dbReference>
<protein>
    <recommendedName>
        <fullName evidence="6">Trafficking protein particle complex subunit 8</fullName>
    </recommendedName>
</protein>
<dbReference type="Proteomes" id="UP001461498">
    <property type="component" value="Unassembled WGS sequence"/>
</dbReference>
<sequence>MVINQVSPQDFIQYTFQPMIAVLCSDAVERTCKKNNLNFVDMIKPFTKIAVDGQLKDPSGAMVPIKNLRVSFTDVKTKPPPLPVARSYFNQVINCFIHDRTSTVNVGGYELDIPICAPWYDAWRDTFLQVQYPADHEFTKHYIGALLVASSEEENPCDRLQQMYLAIQDMIQYGPTKIPKWFTPPSFILIATLLINDNHAVDSSNCSRIMEEIKSKFGASRSFYIDINSQDKIDSGAQAADPWAHFVATSLSYKEGESKESDTISTGIETSDEPEETSVTSTSPSSSFIVHPLSPVTEEAAHPTCQDQPNPSEKHTTAQHGQLLSAEDINKIKMFIHDFCIKALIPHFENCILNLSEQVTNKKGVSRSLFSATKRWFGSNRTPGSPGNNLSPTAIAYSNDAHELQLRRLGDLCFMIGHYMLAYNAYHGAKREFSADGAWLHYAGALEMAALSAFMSGNEALYRKVLDYSEESIITYQNACRLNQFATRSTLLSVECLRGRGLYGEAAKRLIRMCGEDSDLRSAVLLEQAAYCFLSSRKPLMFRKYAFHMVLAGHRFNKAGHKNHSMRCYYQAYQIYAGKQWSIAEDHILYTISKTAAQMKLAVNALQAVSRLIQRPSRQFAPQQGIFLQEYINIIKNLLHDEVEAELTIPVIDHKSIVVILNLYETNAQLPPKVVSAYGGGYSEEHGRFYEDPKWWRLEEKLLGSIDGTTAPMIFRPSFEILSRKVCYKQPSVVIAGEPIGVHMTLCNPLHIPLKITGLCLVWRYKSNNSDKSKKKRHSRSKTAVYPDFILSPDSNKDVLLTVIPEIVGEFHITKIRYTLSDGDSTNCVSGIQPLLIDLEDKRLHFIVKSNAPKLEVNFAGLRHHIFSSETVPMEIHFTNSGEVDISRICIMSAPSFAVWIEGTPHVNRSGLIRVPLNNNFLYPGRRIIIPLVIHPNFSDMRKTLDLLFFYEAADKQCSPRYRFVRHSWSATSSNLFSISTIVKRSHSLAFKDEEAMNINISMGLNKAELRPSSGFKLSITCISIYSYNWKLTSNYFAPKDFTWDKDESVNFLIQAVKKKSHYNPVSSIYFVSKTKRIPYKFCIPFIDPNSVEDVYCLINWKTNTNEEYVLHSVQGQECIKLVPVQDTHFTLPSFIPSTLTLFGHPRNKNDSHLQRLIYYQLQHAPSMKHDFNKSRLCVLPVTLWLQNISDEALSIKIDLVTLPKDIADIEKILDCFAWVGKTEFTDEVDTFEKKCISLQAAFAAPGCYDFTSRVAVFVKVKDDMILQSCQIESSVIIF</sequence>
<name>A0AAW1CIU4_9HEMI</name>
<reference evidence="4 5" key="1">
    <citation type="submission" date="2022-12" db="EMBL/GenBank/DDBJ databases">
        <title>Chromosome-level genome assembly of true bugs.</title>
        <authorList>
            <person name="Ma L."/>
            <person name="Li H."/>
        </authorList>
    </citation>
    <scope>NUCLEOTIDE SEQUENCE [LARGE SCALE GENOMIC DNA]</scope>
    <source>
        <strain evidence="4">Lab_2022b</strain>
    </source>
</reference>
<gene>
    <name evidence="4" type="ORF">O3M35_003881</name>
</gene>
<dbReference type="AlphaFoldDB" id="A0AAW1CIU4"/>
<dbReference type="Pfam" id="PF12739">
    <property type="entry name" value="TRAPPC-Trs85"/>
    <property type="match status" value="1"/>
</dbReference>
<dbReference type="GO" id="GO:1990072">
    <property type="term" value="C:TRAPPIII protein complex"/>
    <property type="evidence" value="ECO:0007669"/>
    <property type="project" value="TreeGrafter"/>
</dbReference>
<evidence type="ECO:0000256" key="1">
    <source>
        <dbReference type="SAM" id="MobiDB-lite"/>
    </source>
</evidence>
<proteinExistence type="predicted"/>
<dbReference type="InterPro" id="IPR024420">
    <property type="entry name" value="TRAPP_III_complex_Trs85"/>
</dbReference>
<feature type="domain" description="TPPC8 C-terminal Ig-like" evidence="2">
    <location>
        <begin position="1157"/>
        <end position="1260"/>
    </location>
</feature>
<organism evidence="4 5">
    <name type="scientific">Rhynocoris fuscipes</name>
    <dbReference type="NCBI Taxonomy" id="488301"/>
    <lineage>
        <taxon>Eukaryota</taxon>
        <taxon>Metazoa</taxon>
        <taxon>Ecdysozoa</taxon>
        <taxon>Arthropoda</taxon>
        <taxon>Hexapoda</taxon>
        <taxon>Insecta</taxon>
        <taxon>Pterygota</taxon>
        <taxon>Neoptera</taxon>
        <taxon>Paraneoptera</taxon>
        <taxon>Hemiptera</taxon>
        <taxon>Heteroptera</taxon>
        <taxon>Panheteroptera</taxon>
        <taxon>Cimicomorpha</taxon>
        <taxon>Reduviidae</taxon>
        <taxon>Harpactorinae</taxon>
        <taxon>Harpactorini</taxon>
        <taxon>Rhynocoris</taxon>
    </lineage>
</organism>
<evidence type="ECO:0000259" key="3">
    <source>
        <dbReference type="Pfam" id="PF24545"/>
    </source>
</evidence>
<keyword evidence="5" id="KW-1185">Reference proteome</keyword>
<dbReference type="Pfam" id="PF24545">
    <property type="entry name" value="Ig_TPPC8_1st"/>
    <property type="match status" value="1"/>
</dbReference>
<feature type="region of interest" description="Disordered" evidence="1">
    <location>
        <begin position="257"/>
        <end position="320"/>
    </location>
</feature>
<feature type="domain" description="TPPC8 first Ig-like" evidence="3">
    <location>
        <begin position="694"/>
        <end position="826"/>
    </location>
</feature>
<accession>A0AAW1CIU4</accession>
<dbReference type="PANTHER" id="PTHR12975">
    <property type="entry name" value="TRANSPORT PROTEIN TRAPP"/>
    <property type="match status" value="1"/>
</dbReference>
<evidence type="ECO:0000259" key="2">
    <source>
        <dbReference type="Pfam" id="PF24542"/>
    </source>
</evidence>
<dbReference type="PANTHER" id="PTHR12975:SF6">
    <property type="entry name" value="TRAFFICKING PROTEIN PARTICLE COMPLEX SUBUNIT 8"/>
    <property type="match status" value="1"/>
</dbReference>
<evidence type="ECO:0000313" key="4">
    <source>
        <dbReference type="EMBL" id="KAK9497990.1"/>
    </source>
</evidence>
<evidence type="ECO:0008006" key="6">
    <source>
        <dbReference type="Google" id="ProtNLM"/>
    </source>
</evidence>
<dbReference type="Pfam" id="PF24542">
    <property type="entry name" value="Ig_TPPC8_C"/>
    <property type="match status" value="1"/>
</dbReference>
<comment type="caution">
    <text evidence="4">The sequence shown here is derived from an EMBL/GenBank/DDBJ whole genome shotgun (WGS) entry which is preliminary data.</text>
</comment>
<feature type="compositionally biased region" description="Low complexity" evidence="1">
    <location>
        <begin position="277"/>
        <end position="287"/>
    </location>
</feature>
<dbReference type="InterPro" id="IPR057651">
    <property type="entry name" value="Ig_TPPC8_C"/>
</dbReference>
<dbReference type="EMBL" id="JAPXFL010000013">
    <property type="protein sequence ID" value="KAK9497990.1"/>
    <property type="molecule type" value="Genomic_DNA"/>
</dbReference>